<evidence type="ECO:0000313" key="2">
    <source>
        <dbReference type="Proteomes" id="UP000186955"/>
    </source>
</evidence>
<dbReference type="AlphaFoldDB" id="A0A1Q5U8U6"/>
<accession>A0A1Q5U8U6</accession>
<protein>
    <submittedName>
        <fullName evidence="1">Uncharacterized protein</fullName>
    </submittedName>
</protein>
<evidence type="ECO:0000313" key="1">
    <source>
        <dbReference type="EMBL" id="OKP08907.1"/>
    </source>
</evidence>
<comment type="caution">
    <text evidence="1">The sequence shown here is derived from an EMBL/GenBank/DDBJ whole genome shotgun (WGS) entry which is preliminary data.</text>
</comment>
<keyword evidence="2" id="KW-1185">Reference proteome</keyword>
<gene>
    <name evidence="1" type="ORF">PENSUB_5488</name>
</gene>
<reference evidence="1 2" key="1">
    <citation type="submission" date="2016-10" db="EMBL/GenBank/DDBJ databases">
        <title>Genome sequence of the ascomycete fungus Penicillium subrubescens.</title>
        <authorList>
            <person name="De Vries R.P."/>
            <person name="Peng M."/>
            <person name="Dilokpimol A."/>
            <person name="Hilden K."/>
            <person name="Makela M.R."/>
            <person name="Grigoriev I."/>
            <person name="Riley R."/>
            <person name="Granchi Z."/>
        </authorList>
    </citation>
    <scope>NUCLEOTIDE SEQUENCE [LARGE SCALE GENOMIC DNA]</scope>
    <source>
        <strain evidence="1 2">CBS 132785</strain>
    </source>
</reference>
<dbReference type="Proteomes" id="UP000186955">
    <property type="component" value="Unassembled WGS sequence"/>
</dbReference>
<sequence length="98" mass="11160">MLWMNHDLKMIFICSLVVGNDGLKDIKLSPMEYQAFWWATKDKLESKSLHTNTAVQLVMDGWSALPEPHQWEQMSFISGDGKRYAIKGVGMAEKSAQL</sequence>
<proteinExistence type="predicted"/>
<dbReference type="EMBL" id="MNBE01000560">
    <property type="protein sequence ID" value="OKP08907.1"/>
    <property type="molecule type" value="Genomic_DNA"/>
</dbReference>
<organism evidence="1 2">
    <name type="scientific">Penicillium subrubescens</name>
    <dbReference type="NCBI Taxonomy" id="1316194"/>
    <lineage>
        <taxon>Eukaryota</taxon>
        <taxon>Fungi</taxon>
        <taxon>Dikarya</taxon>
        <taxon>Ascomycota</taxon>
        <taxon>Pezizomycotina</taxon>
        <taxon>Eurotiomycetes</taxon>
        <taxon>Eurotiomycetidae</taxon>
        <taxon>Eurotiales</taxon>
        <taxon>Aspergillaceae</taxon>
        <taxon>Penicillium</taxon>
    </lineage>
</organism>
<name>A0A1Q5U8U6_9EURO</name>